<dbReference type="Proteomes" id="UP000000517">
    <property type="component" value="Chromosome"/>
</dbReference>
<dbReference type="Proteomes" id="UP000001497">
    <property type="component" value="Chromosome"/>
</dbReference>
<protein>
    <recommendedName>
        <fullName evidence="1">DUF4423 domain-containing protein</fullName>
    </recommendedName>
</protein>
<dbReference type="NCBIfam" id="TIGR02147">
    <property type="entry name" value="Fsuc_second"/>
    <property type="match status" value="1"/>
</dbReference>
<dbReference type="KEGG" id="fsc:FSU_2099"/>
<dbReference type="STRING" id="59374.FSU_2099"/>
<keyword evidence="5" id="KW-1185">Reference proteome</keyword>
<dbReference type="EMBL" id="CP001792">
    <property type="protein sequence ID" value="ACX75205.1"/>
    <property type="molecule type" value="Genomic_DNA"/>
</dbReference>
<dbReference type="KEGG" id="fsu:Fisuc_1610"/>
<evidence type="ECO:0000313" key="5">
    <source>
        <dbReference type="Proteomes" id="UP000001497"/>
    </source>
</evidence>
<sequence>MKAIVEYTDYRKFIQDYYDERKRDSALTWREFAQKAGFASAIFLKYVCEGKKNLSISAAGSVADAMGLVGFERTYFVLMVMYAHAKGDEAKMAAFEKCCALARAHKVRVLGSEEFDYYRSWKNPLIRELAPHMPGAMPSEMARACRPKISTAEVAETLDFLEDANLLKKDQEGNYVQTDKSISMGSVEAVPLAARDLQRQMGELAVRAINFPLAERSMSGVVLGLTQESYERVKKELLECRRRIIAIATESNKTQRVYRLNLQLFPLSEDLDVANDALKNKEERNDKKRV</sequence>
<name>C9RRL9_FIBSS</name>
<gene>
    <name evidence="2" type="ordered locus">Fisuc_1610</name>
    <name evidence="3" type="ordered locus">FSU_2099</name>
</gene>
<proteinExistence type="predicted"/>
<organism evidence="3 4">
    <name type="scientific">Fibrobacter succinogenes (strain ATCC 19169 / S85)</name>
    <dbReference type="NCBI Taxonomy" id="59374"/>
    <lineage>
        <taxon>Bacteria</taxon>
        <taxon>Pseudomonadati</taxon>
        <taxon>Fibrobacterota</taxon>
        <taxon>Fibrobacteria</taxon>
        <taxon>Fibrobacterales</taxon>
        <taxon>Fibrobacteraceae</taxon>
        <taxon>Fibrobacter</taxon>
    </lineage>
</organism>
<dbReference type="InterPro" id="IPR025537">
    <property type="entry name" value="DUF4423"/>
</dbReference>
<accession>C9RRL9</accession>
<dbReference type="OrthoDB" id="9806741at2"/>
<reference evidence="4" key="2">
    <citation type="submission" date="2010-08" db="EMBL/GenBank/DDBJ databases">
        <title>Complete sequence of Fibrobacter succinogenes subsp. succinogenes S85.</title>
        <authorList>
            <person name="Durkin A.S."/>
            <person name="Nelson K.E."/>
            <person name="Morrison M."/>
            <person name="Forsberg C.W."/>
            <person name="Wilson D.B."/>
            <person name="Russell J.B."/>
            <person name="Cann I.K.O."/>
            <person name="Mackie R.I."/>
            <person name="White B.A."/>
        </authorList>
    </citation>
    <scope>NUCLEOTIDE SEQUENCE [LARGE SCALE GENOMIC DNA]</scope>
    <source>
        <strain evidence="4">ATCC 19169 / S85</strain>
    </source>
</reference>
<evidence type="ECO:0000313" key="2">
    <source>
        <dbReference type="EMBL" id="ACX75205.1"/>
    </source>
</evidence>
<dbReference type="InterPro" id="IPR011873">
    <property type="entry name" value="CHP02147"/>
</dbReference>
<dbReference type="AlphaFoldDB" id="C9RRL9"/>
<dbReference type="Pfam" id="PF14394">
    <property type="entry name" value="DUF4423"/>
    <property type="match status" value="1"/>
</dbReference>
<evidence type="ECO:0000313" key="4">
    <source>
        <dbReference type="Proteomes" id="UP000000517"/>
    </source>
</evidence>
<evidence type="ECO:0000313" key="3">
    <source>
        <dbReference type="EMBL" id="ADL26592.1"/>
    </source>
</evidence>
<dbReference type="HOGENOM" id="CLU_061509_0_0_0"/>
<reference evidence="2 5" key="1">
    <citation type="submission" date="2009-10" db="EMBL/GenBank/DDBJ databases">
        <title>Complete sequence of Fibrobacter succinogenes subsp. succinogenes S85.</title>
        <authorList>
            <consortium name="US DOE Joint Genome Institute"/>
            <person name="Lucas S."/>
            <person name="Copeland A."/>
            <person name="Lapidus A."/>
            <person name="Glavina del Rio T."/>
            <person name="Tice H."/>
            <person name="Bruce D."/>
            <person name="Goodwin L."/>
            <person name="Pitluck S."/>
            <person name="Chertkov O."/>
            <person name="Detter J.C."/>
            <person name="Han C."/>
            <person name="Tapia R."/>
            <person name="Larimer F."/>
            <person name="Land M."/>
            <person name="Hauser L."/>
            <person name="Kyrpides N."/>
            <person name="Mikhailova N."/>
            <person name="Weimer P.J."/>
            <person name="Stevenson D.M."/>
            <person name="Boyum J."/>
            <person name="Brumm P.I."/>
            <person name="Mead D."/>
        </authorList>
    </citation>
    <scope>NUCLEOTIDE SEQUENCE [LARGE SCALE GENOMIC DNA]</scope>
    <source>
        <strain evidence="5">ATCC 19169 / S85</strain>
        <strain evidence="2">S85</strain>
    </source>
</reference>
<dbReference type="EMBL" id="CP002158">
    <property type="protein sequence ID" value="ADL26592.1"/>
    <property type="molecule type" value="Genomic_DNA"/>
</dbReference>
<dbReference type="RefSeq" id="WP_014546289.1">
    <property type="nucleotide sequence ID" value="NC_013410.1"/>
</dbReference>
<reference evidence="3" key="3">
    <citation type="submission" date="2010-08" db="EMBL/GenBank/DDBJ databases">
        <authorList>
            <person name="Durkin A.S."/>
            <person name="Nelson K.E."/>
            <person name="Morrison M."/>
            <person name="Forsberg C.W."/>
            <person name="Wilson D.B."/>
            <person name="Russell J.B."/>
            <person name="Cann I.K.O."/>
            <person name="Mackie R.I."/>
            <person name="White B.A."/>
        </authorList>
    </citation>
    <scope>NUCLEOTIDE SEQUENCE</scope>
    <source>
        <strain evidence="3">S85</strain>
    </source>
</reference>
<evidence type="ECO:0000259" key="1">
    <source>
        <dbReference type="Pfam" id="PF14394"/>
    </source>
</evidence>
<feature type="domain" description="DUF4423" evidence="1">
    <location>
        <begin position="103"/>
        <end position="267"/>
    </location>
</feature>